<keyword evidence="1" id="KW-1133">Transmembrane helix</keyword>
<evidence type="ECO:0000256" key="2">
    <source>
        <dbReference type="SAM" id="SignalP"/>
    </source>
</evidence>
<feature type="chain" id="PRO_5005193010" description="Intimal thickness related receptor IRP domain-containing protein" evidence="2">
    <location>
        <begin position="24"/>
        <end position="441"/>
    </location>
</feature>
<keyword evidence="2" id="KW-0732">Signal</keyword>
<proteinExistence type="predicted"/>
<organism evidence="3 4">
    <name type="scientific">Plasmodiophora brassicae</name>
    <name type="common">Clubroot disease agent</name>
    <dbReference type="NCBI Taxonomy" id="37360"/>
    <lineage>
        <taxon>Eukaryota</taxon>
        <taxon>Sar</taxon>
        <taxon>Rhizaria</taxon>
        <taxon>Endomyxa</taxon>
        <taxon>Phytomyxea</taxon>
        <taxon>Plasmodiophorida</taxon>
        <taxon>Plasmodiophoridae</taxon>
        <taxon>Plasmodiophora</taxon>
    </lineage>
</organism>
<reference evidence="3 4" key="1">
    <citation type="submission" date="2015-02" db="EMBL/GenBank/DDBJ databases">
        <authorList>
            <person name="Chooi Y.-H."/>
        </authorList>
    </citation>
    <scope>NUCLEOTIDE SEQUENCE [LARGE SCALE GENOMIC DNA]</scope>
    <source>
        <strain evidence="3">E3</strain>
    </source>
</reference>
<accession>A0A0G4INR9</accession>
<keyword evidence="4" id="KW-1185">Reference proteome</keyword>
<evidence type="ECO:0000256" key="1">
    <source>
        <dbReference type="SAM" id="Phobius"/>
    </source>
</evidence>
<feature type="signal peptide" evidence="2">
    <location>
        <begin position="1"/>
        <end position="23"/>
    </location>
</feature>
<sequence length="441" mass="48744">MMRRAPWLPVVALWHLLADQTTAIVITFQNTTFPQYESVAFALGPVPYHVVNRSVVAVSSTPHLSPQVPASLTGRVLVFQDGDISSLVDQCAAAGCAGLLQCMTPHETSAEVHVWAWVYRSAKVPFSTVPTAFVVSRTACQLLYELPQSDIRVSFSSSEFANPMESAVTSVPALLCFYASTMLNIVSIVMSIYKLLSFMMDSNWNLRPIPRWPLLVMSNQVIASAMRVIFAGNTAFARVQGIPYSVYRLTVTGYLPFHLASTMFVGLAMHETLYKGSTLSNRHRWTLAVFMWILGAIFALDFASTLYASISLLVLFDTMLISAIYLVLNVVCSIFFIRYGTTVARSLLANQTISEGERHRRIHFAKRVAISGVIGIIVLICQLLFQFLHTASPLAYVVTYTLATVAATCQGILFQLAFRARNSIFNRSTQPQGTHVATSQK</sequence>
<feature type="transmembrane region" description="Helical" evidence="1">
    <location>
        <begin position="214"/>
        <end position="235"/>
    </location>
</feature>
<protein>
    <recommendedName>
        <fullName evidence="5">Intimal thickness related receptor IRP domain-containing protein</fullName>
    </recommendedName>
</protein>
<evidence type="ECO:0000313" key="3">
    <source>
        <dbReference type="EMBL" id="CEO96839.1"/>
    </source>
</evidence>
<gene>
    <name evidence="3" type="ORF">PBRA_005443</name>
</gene>
<evidence type="ECO:0000313" key="4">
    <source>
        <dbReference type="Proteomes" id="UP000039324"/>
    </source>
</evidence>
<evidence type="ECO:0008006" key="5">
    <source>
        <dbReference type="Google" id="ProtNLM"/>
    </source>
</evidence>
<dbReference type="Proteomes" id="UP000039324">
    <property type="component" value="Unassembled WGS sequence"/>
</dbReference>
<keyword evidence="1" id="KW-0472">Membrane</keyword>
<dbReference type="EMBL" id="CDSF01000077">
    <property type="protein sequence ID" value="CEO96839.1"/>
    <property type="molecule type" value="Genomic_DNA"/>
</dbReference>
<name>A0A0G4INR9_PLABS</name>
<feature type="transmembrane region" description="Helical" evidence="1">
    <location>
        <begin position="368"/>
        <end position="388"/>
    </location>
</feature>
<dbReference type="OrthoDB" id="3658313at2759"/>
<feature type="transmembrane region" description="Helical" evidence="1">
    <location>
        <begin position="255"/>
        <end position="273"/>
    </location>
</feature>
<feature type="transmembrane region" description="Helical" evidence="1">
    <location>
        <begin position="394"/>
        <end position="418"/>
    </location>
</feature>
<dbReference type="AlphaFoldDB" id="A0A0G4INR9"/>
<feature type="transmembrane region" description="Helical" evidence="1">
    <location>
        <begin position="313"/>
        <end position="337"/>
    </location>
</feature>
<feature type="transmembrane region" description="Helical" evidence="1">
    <location>
        <begin position="285"/>
        <end position="307"/>
    </location>
</feature>
<feature type="transmembrane region" description="Helical" evidence="1">
    <location>
        <begin position="171"/>
        <end position="193"/>
    </location>
</feature>
<keyword evidence="1" id="KW-0812">Transmembrane</keyword>